<evidence type="ECO:0000313" key="1">
    <source>
        <dbReference type="EMBL" id="KAG8195991.1"/>
    </source>
</evidence>
<evidence type="ECO:0000313" key="2">
    <source>
        <dbReference type="Proteomes" id="UP000827092"/>
    </source>
</evidence>
<keyword evidence="2" id="KW-1185">Reference proteome</keyword>
<dbReference type="Proteomes" id="UP000827092">
    <property type="component" value="Unassembled WGS sequence"/>
</dbReference>
<organism evidence="1 2">
    <name type="scientific">Oedothorax gibbosus</name>
    <dbReference type="NCBI Taxonomy" id="931172"/>
    <lineage>
        <taxon>Eukaryota</taxon>
        <taxon>Metazoa</taxon>
        <taxon>Ecdysozoa</taxon>
        <taxon>Arthropoda</taxon>
        <taxon>Chelicerata</taxon>
        <taxon>Arachnida</taxon>
        <taxon>Araneae</taxon>
        <taxon>Araneomorphae</taxon>
        <taxon>Entelegynae</taxon>
        <taxon>Araneoidea</taxon>
        <taxon>Linyphiidae</taxon>
        <taxon>Erigoninae</taxon>
        <taxon>Oedothorax</taxon>
    </lineage>
</organism>
<reference evidence="1 2" key="1">
    <citation type="journal article" date="2022" name="Nat. Ecol. Evol.">
        <title>A masculinizing supergene underlies an exaggerated male reproductive morph in a spider.</title>
        <authorList>
            <person name="Hendrickx F."/>
            <person name="De Corte Z."/>
            <person name="Sonet G."/>
            <person name="Van Belleghem S.M."/>
            <person name="Kostlbacher S."/>
            <person name="Vangestel C."/>
        </authorList>
    </citation>
    <scope>NUCLEOTIDE SEQUENCE [LARGE SCALE GENOMIC DNA]</scope>
    <source>
        <strain evidence="1">W744_W776</strain>
    </source>
</reference>
<dbReference type="EMBL" id="JAFNEN010000075">
    <property type="protein sequence ID" value="KAG8195991.1"/>
    <property type="molecule type" value="Genomic_DNA"/>
</dbReference>
<name>A0AAV6VK13_9ARAC</name>
<accession>A0AAV6VK13</accession>
<protein>
    <submittedName>
        <fullName evidence="1">Uncharacterized protein</fullName>
    </submittedName>
</protein>
<dbReference type="AlphaFoldDB" id="A0AAV6VK13"/>
<proteinExistence type="predicted"/>
<sequence>MILDFQPLMVTLQQFHRNQLDRDRLDVEIILPTQVLCRCKLSLPRPEWETWARLVDWDDRTYRKWVRSHCLQLQAALLHDYIFRGGKKKLLRAPPMLSSNNDVPPRILKYSIKSLNCNSSREVGFLDAYFVV</sequence>
<gene>
    <name evidence="1" type="ORF">JTE90_028965</name>
</gene>
<comment type="caution">
    <text evidence="1">The sequence shown here is derived from an EMBL/GenBank/DDBJ whole genome shotgun (WGS) entry which is preliminary data.</text>
</comment>